<dbReference type="WBParaSite" id="PS1159_v2.g20714.t2">
    <property type="protein sequence ID" value="PS1159_v2.g20714.t2"/>
    <property type="gene ID" value="PS1159_v2.g20714"/>
</dbReference>
<organism evidence="1 2">
    <name type="scientific">Panagrolaimus sp. PS1159</name>
    <dbReference type="NCBI Taxonomy" id="55785"/>
    <lineage>
        <taxon>Eukaryota</taxon>
        <taxon>Metazoa</taxon>
        <taxon>Ecdysozoa</taxon>
        <taxon>Nematoda</taxon>
        <taxon>Chromadorea</taxon>
        <taxon>Rhabditida</taxon>
        <taxon>Tylenchina</taxon>
        <taxon>Panagrolaimomorpha</taxon>
        <taxon>Panagrolaimoidea</taxon>
        <taxon>Panagrolaimidae</taxon>
        <taxon>Panagrolaimus</taxon>
    </lineage>
</organism>
<name>A0AC35FU11_9BILA</name>
<evidence type="ECO:0000313" key="2">
    <source>
        <dbReference type="WBParaSite" id="PS1159_v2.g20714.t2"/>
    </source>
</evidence>
<reference evidence="2" key="1">
    <citation type="submission" date="2022-11" db="UniProtKB">
        <authorList>
            <consortium name="WormBaseParasite"/>
        </authorList>
    </citation>
    <scope>IDENTIFICATION</scope>
</reference>
<protein>
    <submittedName>
        <fullName evidence="2">RING-type domain-containing protein</fullName>
    </submittedName>
</protein>
<accession>A0AC35FU11</accession>
<proteinExistence type="predicted"/>
<dbReference type="Proteomes" id="UP000887580">
    <property type="component" value="Unplaced"/>
</dbReference>
<evidence type="ECO:0000313" key="1">
    <source>
        <dbReference type="Proteomes" id="UP000887580"/>
    </source>
</evidence>
<sequence>MPGIGQCAICFSTLLSTEIYVVIKCGHTFHRNCILQWIHTGKNCSSCRVQATARDVIKLYIQETSLDDTFATQNNPEAKILELEAKLEQSVHEKEKIFQEKAQAESDIRTLNRKILELEAKLEQSVHEKKKIFQEKAQAESDICTLNRKIKKLEGDNASIPTLRLRIQQMDSLSDNYAALQRELAEAKNKLNASEFYDMLTKKGKGPDEYKKYVGPDGAIIEKTFSRLLAKEKESYKQRLAEATATIKTLEKELKAERKISLERKAACHKLTEEFKKLNAKYENKRAPSPINPKLKDIINHSPVHKNPRKSLGFSFESPPISVNVLDSAVNDKRVKRRMYFEEDDGDDENDAEYRPSTSGTKPSPTKKQKKGFNFDDDDEWDSNWLPSSAPTISANSIPSPVAKFTRNASSAKNLGQSKKFGTSINDKRPLVTPSSKPTMKIQTRSMVNKNVAVPAAAPLASNDDSVICLD</sequence>